<protein>
    <submittedName>
        <fullName evidence="2">Uncharacterized protein</fullName>
    </submittedName>
</protein>
<feature type="region of interest" description="Disordered" evidence="1">
    <location>
        <begin position="224"/>
        <end position="250"/>
    </location>
</feature>
<feature type="compositionally biased region" description="Polar residues" evidence="1">
    <location>
        <begin position="133"/>
        <end position="142"/>
    </location>
</feature>
<name>A0A9P6QMH0_9FUNG</name>
<dbReference type="EMBL" id="JAAAJB010000030">
    <property type="protein sequence ID" value="KAG0269248.1"/>
    <property type="molecule type" value="Genomic_DNA"/>
</dbReference>
<organism evidence="2 3">
    <name type="scientific">Actinomortierella ambigua</name>
    <dbReference type="NCBI Taxonomy" id="1343610"/>
    <lineage>
        <taxon>Eukaryota</taxon>
        <taxon>Fungi</taxon>
        <taxon>Fungi incertae sedis</taxon>
        <taxon>Mucoromycota</taxon>
        <taxon>Mortierellomycotina</taxon>
        <taxon>Mortierellomycetes</taxon>
        <taxon>Mortierellales</taxon>
        <taxon>Mortierellaceae</taxon>
        <taxon>Actinomortierella</taxon>
    </lineage>
</organism>
<dbReference type="Proteomes" id="UP000807716">
    <property type="component" value="Unassembled WGS sequence"/>
</dbReference>
<feature type="compositionally biased region" description="Low complexity" evidence="1">
    <location>
        <begin position="146"/>
        <end position="163"/>
    </location>
</feature>
<evidence type="ECO:0000313" key="2">
    <source>
        <dbReference type="EMBL" id="KAG0269248.1"/>
    </source>
</evidence>
<dbReference type="AlphaFoldDB" id="A0A9P6QMH0"/>
<evidence type="ECO:0000256" key="1">
    <source>
        <dbReference type="SAM" id="MobiDB-lite"/>
    </source>
</evidence>
<keyword evidence="3" id="KW-1185">Reference proteome</keyword>
<evidence type="ECO:0000313" key="3">
    <source>
        <dbReference type="Proteomes" id="UP000807716"/>
    </source>
</evidence>
<feature type="region of interest" description="Disordered" evidence="1">
    <location>
        <begin position="117"/>
        <end position="206"/>
    </location>
</feature>
<comment type="caution">
    <text evidence="2">The sequence shown here is derived from an EMBL/GenBank/DDBJ whole genome shotgun (WGS) entry which is preliminary data.</text>
</comment>
<feature type="region of interest" description="Disordered" evidence="1">
    <location>
        <begin position="54"/>
        <end position="87"/>
    </location>
</feature>
<accession>A0A9P6QMH0</accession>
<sequence length="268" mass="27360">MFVEPYLAGHEQEIDKTLQDAQTQAKAMGLEYIKRGIAAVQKLVLDTLAKAAAGGQPPASSESFQAAAAAPGAKAGDPTSAPAPPAAAGAPGYLSWAYNMVSPKLTAVATMASQKVSSQLPSRPLPRPPINLYSPSSESGTEPNLAAGGTPGQPSSSASSSQGYFWRRQPSSAMAVDPSEGDLRQSSGLGITPPVSPDDQKRLDHLSNHLETAAGFISRAYLAPTASSSSSPSGAGGASTGANPMANATAADVRRRTLSLYGVESDHE</sequence>
<feature type="compositionally biased region" description="Low complexity" evidence="1">
    <location>
        <begin position="224"/>
        <end position="233"/>
    </location>
</feature>
<dbReference type="OrthoDB" id="434647at2759"/>
<proteinExistence type="predicted"/>
<gene>
    <name evidence="2" type="ORF">DFQ27_004310</name>
</gene>
<feature type="compositionally biased region" description="Low complexity" evidence="1">
    <location>
        <begin position="57"/>
        <end position="75"/>
    </location>
</feature>
<reference evidence="2" key="1">
    <citation type="journal article" date="2020" name="Fungal Divers.">
        <title>Resolving the Mortierellaceae phylogeny through synthesis of multi-gene phylogenetics and phylogenomics.</title>
        <authorList>
            <person name="Vandepol N."/>
            <person name="Liber J."/>
            <person name="Desiro A."/>
            <person name="Na H."/>
            <person name="Kennedy M."/>
            <person name="Barry K."/>
            <person name="Grigoriev I.V."/>
            <person name="Miller A.N."/>
            <person name="O'Donnell K."/>
            <person name="Stajich J.E."/>
            <person name="Bonito G."/>
        </authorList>
    </citation>
    <scope>NUCLEOTIDE SEQUENCE</scope>
    <source>
        <strain evidence="2">BC1065</strain>
    </source>
</reference>